<dbReference type="PANTHER" id="PTHR47515:SF2">
    <property type="entry name" value="INTEGRASE CORE DOMAIN PROTEIN"/>
    <property type="match status" value="1"/>
</dbReference>
<reference evidence="2" key="2">
    <citation type="submission" date="2020-09" db="EMBL/GenBank/DDBJ databases">
        <authorList>
            <person name="Sun Q."/>
            <person name="Zhou Y."/>
        </authorList>
    </citation>
    <scope>NUCLEOTIDE SEQUENCE</scope>
    <source>
        <strain evidence="2">CGMCC 1.12187</strain>
    </source>
</reference>
<organism evidence="2 3">
    <name type="scientific">Kocuria dechangensis</name>
    <dbReference type="NCBI Taxonomy" id="1176249"/>
    <lineage>
        <taxon>Bacteria</taxon>
        <taxon>Bacillati</taxon>
        <taxon>Actinomycetota</taxon>
        <taxon>Actinomycetes</taxon>
        <taxon>Micrococcales</taxon>
        <taxon>Micrococcaceae</taxon>
        <taxon>Kocuria</taxon>
    </lineage>
</organism>
<dbReference type="Gene3D" id="3.30.420.10">
    <property type="entry name" value="Ribonuclease H-like superfamily/Ribonuclease H"/>
    <property type="match status" value="1"/>
</dbReference>
<evidence type="ECO:0000313" key="2">
    <source>
        <dbReference type="EMBL" id="GGG69098.1"/>
    </source>
</evidence>
<keyword evidence="3" id="KW-1185">Reference proteome</keyword>
<accession>A0A917H5Y9</accession>
<evidence type="ECO:0000313" key="3">
    <source>
        <dbReference type="Proteomes" id="UP000638848"/>
    </source>
</evidence>
<dbReference type="InterPro" id="IPR001584">
    <property type="entry name" value="Integrase_cat-core"/>
</dbReference>
<dbReference type="Proteomes" id="UP000638848">
    <property type="component" value="Unassembled WGS sequence"/>
</dbReference>
<dbReference type="Pfam" id="PF13683">
    <property type="entry name" value="rve_3"/>
    <property type="match status" value="1"/>
</dbReference>
<dbReference type="GO" id="GO:0015074">
    <property type="term" value="P:DNA integration"/>
    <property type="evidence" value="ECO:0007669"/>
    <property type="project" value="InterPro"/>
</dbReference>
<dbReference type="SUPFAM" id="SSF53098">
    <property type="entry name" value="Ribonuclease H-like"/>
    <property type="match status" value="1"/>
</dbReference>
<dbReference type="AlphaFoldDB" id="A0A917H5Y9"/>
<reference evidence="2" key="1">
    <citation type="journal article" date="2014" name="Int. J. Syst. Evol. Microbiol.">
        <title>Complete genome sequence of Corynebacterium casei LMG S-19264T (=DSM 44701T), isolated from a smear-ripened cheese.</title>
        <authorList>
            <consortium name="US DOE Joint Genome Institute (JGI-PGF)"/>
            <person name="Walter F."/>
            <person name="Albersmeier A."/>
            <person name="Kalinowski J."/>
            <person name="Ruckert C."/>
        </authorList>
    </citation>
    <scope>NUCLEOTIDE SEQUENCE</scope>
    <source>
        <strain evidence="2">CGMCC 1.12187</strain>
    </source>
</reference>
<sequence>MTLRRTNRRGSVSTTTTRWSDRSRLAYSEILPDEKGLTCAGFLARAAVYFAACGIDRNERVMTDNAWSYRRSTAVRAVVAALGAKQVFIRPHCPWQNGKVERFNRTLATEWAYRQVFTSNDERTAALAPWLEHYNTGRRHSALGGHPPISRLQPTS</sequence>
<feature type="domain" description="Integrase catalytic" evidence="1">
    <location>
        <begin position="1"/>
        <end position="156"/>
    </location>
</feature>
<evidence type="ECO:0000259" key="1">
    <source>
        <dbReference type="PROSITE" id="PS50994"/>
    </source>
</evidence>
<protein>
    <recommendedName>
        <fullName evidence="1">Integrase catalytic domain-containing protein</fullName>
    </recommendedName>
</protein>
<gene>
    <name evidence="2" type="ORF">GCM10011374_36910</name>
</gene>
<name>A0A917H5Y9_9MICC</name>
<dbReference type="EMBL" id="BMEQ01000033">
    <property type="protein sequence ID" value="GGG69098.1"/>
    <property type="molecule type" value="Genomic_DNA"/>
</dbReference>
<comment type="caution">
    <text evidence="2">The sequence shown here is derived from an EMBL/GenBank/DDBJ whole genome shotgun (WGS) entry which is preliminary data.</text>
</comment>
<proteinExistence type="predicted"/>
<dbReference type="PROSITE" id="PS50994">
    <property type="entry name" value="INTEGRASE"/>
    <property type="match status" value="1"/>
</dbReference>
<dbReference type="InterPro" id="IPR036397">
    <property type="entry name" value="RNaseH_sf"/>
</dbReference>
<dbReference type="PANTHER" id="PTHR47515">
    <property type="entry name" value="LOW CALCIUM RESPONSE LOCUS PROTEIN T"/>
    <property type="match status" value="1"/>
</dbReference>
<dbReference type="InterPro" id="IPR012337">
    <property type="entry name" value="RNaseH-like_sf"/>
</dbReference>
<dbReference type="GO" id="GO:0003676">
    <property type="term" value="F:nucleic acid binding"/>
    <property type="evidence" value="ECO:0007669"/>
    <property type="project" value="InterPro"/>
</dbReference>